<evidence type="ECO:0000256" key="9">
    <source>
        <dbReference type="RuleBase" id="RU363032"/>
    </source>
</evidence>
<evidence type="ECO:0000259" key="10">
    <source>
        <dbReference type="PROSITE" id="PS50928"/>
    </source>
</evidence>
<dbReference type="PANTHER" id="PTHR30614:SF0">
    <property type="entry name" value="L-CYSTINE TRANSPORT SYSTEM PERMEASE PROTEIN TCYL"/>
    <property type="match status" value="1"/>
</dbReference>
<keyword evidence="8 9" id="KW-0472">Membrane</keyword>
<dbReference type="OrthoDB" id="8653424at2"/>
<dbReference type="PROSITE" id="PS50928">
    <property type="entry name" value="ABC_TM1"/>
    <property type="match status" value="1"/>
</dbReference>
<keyword evidence="3 9" id="KW-0813">Transport</keyword>
<evidence type="ECO:0000256" key="2">
    <source>
        <dbReference type="ARBA" id="ARBA00010072"/>
    </source>
</evidence>
<evidence type="ECO:0000256" key="8">
    <source>
        <dbReference type="ARBA" id="ARBA00023136"/>
    </source>
</evidence>
<evidence type="ECO:0000256" key="6">
    <source>
        <dbReference type="ARBA" id="ARBA00022970"/>
    </source>
</evidence>
<dbReference type="HOGENOM" id="CLU_019602_1_0_4"/>
<dbReference type="Proteomes" id="UP000031838">
    <property type="component" value="Chromosome 2"/>
</dbReference>
<dbReference type="PANTHER" id="PTHR30614">
    <property type="entry name" value="MEMBRANE COMPONENT OF AMINO ACID ABC TRANSPORTER"/>
    <property type="match status" value="1"/>
</dbReference>
<proteinExistence type="inferred from homology"/>
<evidence type="ECO:0000256" key="4">
    <source>
        <dbReference type="ARBA" id="ARBA00022475"/>
    </source>
</evidence>
<evidence type="ECO:0000313" key="12">
    <source>
        <dbReference type="Proteomes" id="UP000031838"/>
    </source>
</evidence>
<dbReference type="GO" id="GO:0043190">
    <property type="term" value="C:ATP-binding cassette (ABC) transporter complex"/>
    <property type="evidence" value="ECO:0007669"/>
    <property type="project" value="InterPro"/>
</dbReference>
<feature type="transmembrane region" description="Helical" evidence="9">
    <location>
        <begin position="59"/>
        <end position="82"/>
    </location>
</feature>
<dbReference type="InterPro" id="IPR000515">
    <property type="entry name" value="MetI-like"/>
</dbReference>
<reference evidence="11 12" key="2">
    <citation type="journal article" date="2016" name="Appl. Microbiol. Biotechnol.">
        <title>Mutations improving production and secretion of extracellular lipase by Burkholderia glumae PG1.</title>
        <authorList>
            <person name="Knapp A."/>
            <person name="Voget S."/>
            <person name="Gao R."/>
            <person name="Zaburannyi N."/>
            <person name="Krysciak D."/>
            <person name="Breuer M."/>
            <person name="Hauer B."/>
            <person name="Streit W.R."/>
            <person name="Muller R."/>
            <person name="Daniel R."/>
            <person name="Jaeger K.E."/>
        </authorList>
    </citation>
    <scope>NUCLEOTIDE SEQUENCE [LARGE SCALE GENOMIC DNA]</scope>
    <source>
        <strain evidence="11 12">PG1</strain>
    </source>
</reference>
<reference evidence="12" key="1">
    <citation type="submission" date="2011-03" db="EMBL/GenBank/DDBJ databases">
        <authorList>
            <person name="Voget S."/>
            <person name="Streit W.R."/>
            <person name="Jaeger K.E."/>
            <person name="Daniel R."/>
        </authorList>
    </citation>
    <scope>NUCLEOTIDE SEQUENCE [LARGE SCALE GENOMIC DNA]</scope>
    <source>
        <strain evidence="12">PG1</strain>
    </source>
</reference>
<evidence type="ECO:0000256" key="1">
    <source>
        <dbReference type="ARBA" id="ARBA00004429"/>
    </source>
</evidence>
<feature type="transmembrane region" description="Helical" evidence="9">
    <location>
        <begin position="20"/>
        <end position="47"/>
    </location>
</feature>
<comment type="similarity">
    <text evidence="2">Belongs to the binding-protein-dependent transport system permease family. HisMQ subfamily.</text>
</comment>
<keyword evidence="5 9" id="KW-0812">Transmembrane</keyword>
<name>A0A0B6SB56_BURPL</name>
<dbReference type="GO" id="GO:0022857">
    <property type="term" value="F:transmembrane transporter activity"/>
    <property type="evidence" value="ECO:0007669"/>
    <property type="project" value="InterPro"/>
</dbReference>
<dbReference type="CDD" id="cd06261">
    <property type="entry name" value="TM_PBP2"/>
    <property type="match status" value="1"/>
</dbReference>
<comment type="subcellular location">
    <subcellularLocation>
        <location evidence="1">Cell inner membrane</location>
        <topology evidence="1">Multi-pass membrane protein</topology>
    </subcellularLocation>
    <subcellularLocation>
        <location evidence="9">Cell membrane</location>
        <topology evidence="9">Multi-pass membrane protein</topology>
    </subcellularLocation>
</comment>
<dbReference type="KEGG" id="bpla:bpln_2g24950"/>
<evidence type="ECO:0000256" key="5">
    <source>
        <dbReference type="ARBA" id="ARBA00022692"/>
    </source>
</evidence>
<dbReference type="Gene3D" id="1.10.3720.10">
    <property type="entry name" value="MetI-like"/>
    <property type="match status" value="1"/>
</dbReference>
<organism evidence="11 12">
    <name type="scientific">Burkholderia plantarii</name>
    <dbReference type="NCBI Taxonomy" id="41899"/>
    <lineage>
        <taxon>Bacteria</taxon>
        <taxon>Pseudomonadati</taxon>
        <taxon>Pseudomonadota</taxon>
        <taxon>Betaproteobacteria</taxon>
        <taxon>Burkholderiales</taxon>
        <taxon>Burkholderiaceae</taxon>
        <taxon>Burkholderia</taxon>
    </lineage>
</organism>
<dbReference type="AlphaFoldDB" id="A0A0B6SB56"/>
<dbReference type="InterPro" id="IPR035906">
    <property type="entry name" value="MetI-like_sf"/>
</dbReference>
<dbReference type="InterPro" id="IPR010065">
    <property type="entry name" value="AA_ABC_transptr_permease_3TM"/>
</dbReference>
<feature type="transmembrane region" description="Helical" evidence="9">
    <location>
        <begin position="193"/>
        <end position="212"/>
    </location>
</feature>
<evidence type="ECO:0000313" key="11">
    <source>
        <dbReference type="EMBL" id="AJK50520.1"/>
    </source>
</evidence>
<accession>A0A0B6SB56</accession>
<feature type="domain" description="ABC transmembrane type-1" evidence="10">
    <location>
        <begin position="23"/>
        <end position="212"/>
    </location>
</feature>
<dbReference type="SUPFAM" id="SSF161098">
    <property type="entry name" value="MetI-like"/>
    <property type="match status" value="1"/>
</dbReference>
<keyword evidence="6" id="KW-0029">Amino-acid transport</keyword>
<sequence>MPSAALIDTAALAPFLHDVAAGAATTLAASVAAFALGLVLGALLLLLRRHGGRVAAAAVIGYVSVIRGVPALIQMLVAYYVLPALLDITLSPLQAGILALTLNTAAYISEILRGALHSLGRGQIPAAHALGMSPVQVWRHVVFPQLFMRSVPPLTSEFTMLLKASSLMSIIAVHDLATVARDATLQTNQPLEVFTATAAVYFVILLLVSSASRGVERRLARMLPHVH</sequence>
<dbReference type="EMBL" id="CP002581">
    <property type="protein sequence ID" value="AJK50520.1"/>
    <property type="molecule type" value="Genomic_DNA"/>
</dbReference>
<keyword evidence="7 9" id="KW-1133">Transmembrane helix</keyword>
<keyword evidence="12" id="KW-1185">Reference proteome</keyword>
<evidence type="ECO:0000256" key="7">
    <source>
        <dbReference type="ARBA" id="ARBA00022989"/>
    </source>
</evidence>
<keyword evidence="4" id="KW-1003">Cell membrane</keyword>
<dbReference type="KEGG" id="bgp:BGL_2c24640"/>
<evidence type="ECO:0000256" key="3">
    <source>
        <dbReference type="ARBA" id="ARBA00022448"/>
    </source>
</evidence>
<dbReference type="Pfam" id="PF00528">
    <property type="entry name" value="BPD_transp_1"/>
    <property type="match status" value="1"/>
</dbReference>
<dbReference type="InterPro" id="IPR043429">
    <property type="entry name" value="ArtM/GltK/GlnP/TcyL/YhdX-like"/>
</dbReference>
<dbReference type="GO" id="GO:0006865">
    <property type="term" value="P:amino acid transport"/>
    <property type="evidence" value="ECO:0007669"/>
    <property type="project" value="UniProtKB-KW"/>
</dbReference>
<gene>
    <name evidence="11" type="ORF">BGL_2c24640</name>
</gene>
<dbReference type="RefSeq" id="WP_042628790.1">
    <property type="nucleotide sequence ID" value="NZ_BSTO01000030.1"/>
</dbReference>
<dbReference type="NCBIfam" id="TIGR01726">
    <property type="entry name" value="HEQRo_perm_3TM"/>
    <property type="match status" value="1"/>
</dbReference>
<protein>
    <submittedName>
        <fullName evidence="11">Putative amino acid ABC transporter, permease protein, His/Glu/Gln/arg/opine family</fullName>
    </submittedName>
</protein>